<dbReference type="CDD" id="cd05242">
    <property type="entry name" value="SDR_a8"/>
    <property type="match status" value="1"/>
</dbReference>
<protein>
    <submittedName>
        <fullName evidence="4">Epimerase</fullName>
    </submittedName>
</protein>
<comment type="caution">
    <text evidence="4">The sequence shown here is derived from an EMBL/GenBank/DDBJ whole genome shotgun (WGS) entry which is preliminary data.</text>
</comment>
<comment type="similarity">
    <text evidence="1">Belongs to the NAD(P)-dependent epimerase/dehydratase family. SDR39U1 subfamily.</text>
</comment>
<proteinExistence type="inferred from homology"/>
<dbReference type="SUPFAM" id="SSF51735">
    <property type="entry name" value="NAD(P)-binding Rossmann-fold domains"/>
    <property type="match status" value="1"/>
</dbReference>
<feature type="domain" description="DUF1731" evidence="3">
    <location>
        <begin position="247"/>
        <end position="292"/>
    </location>
</feature>
<dbReference type="PANTHER" id="PTHR11092">
    <property type="entry name" value="SUGAR NUCLEOTIDE EPIMERASE RELATED"/>
    <property type="match status" value="1"/>
</dbReference>
<organism evidence="4 5">
    <name type="scientific">Ornithinibacillus halotolerans</name>
    <dbReference type="NCBI Taxonomy" id="1274357"/>
    <lineage>
        <taxon>Bacteria</taxon>
        <taxon>Bacillati</taxon>
        <taxon>Bacillota</taxon>
        <taxon>Bacilli</taxon>
        <taxon>Bacillales</taxon>
        <taxon>Bacillaceae</taxon>
        <taxon>Ornithinibacillus</taxon>
    </lineage>
</organism>
<dbReference type="InterPro" id="IPR036291">
    <property type="entry name" value="NAD(P)-bd_dom_sf"/>
</dbReference>
<reference evidence="4" key="1">
    <citation type="journal article" date="2014" name="Int. J. Syst. Evol. Microbiol.">
        <title>Complete genome sequence of Corynebacterium casei LMG S-19264T (=DSM 44701T), isolated from a smear-ripened cheese.</title>
        <authorList>
            <consortium name="US DOE Joint Genome Institute (JGI-PGF)"/>
            <person name="Walter F."/>
            <person name="Albersmeier A."/>
            <person name="Kalinowski J."/>
            <person name="Ruckert C."/>
        </authorList>
    </citation>
    <scope>NUCLEOTIDE SEQUENCE</scope>
    <source>
        <strain evidence="4">CGMCC 1.12408</strain>
    </source>
</reference>
<dbReference type="RefSeq" id="WP_188385958.1">
    <property type="nucleotide sequence ID" value="NZ_BMEY01000024.1"/>
</dbReference>
<dbReference type="Pfam" id="PF08338">
    <property type="entry name" value="DUF1731"/>
    <property type="match status" value="1"/>
</dbReference>
<evidence type="ECO:0000313" key="5">
    <source>
        <dbReference type="Proteomes" id="UP000613512"/>
    </source>
</evidence>
<evidence type="ECO:0000259" key="3">
    <source>
        <dbReference type="Pfam" id="PF08338"/>
    </source>
</evidence>
<sequence>MNILISGGTGFVGSKLVEQLSSLGHHSYILTRTPNTFSNTKRTFYISYSNTMDLPPIDVVINLAGESLYGYWTKTKKEKIKSSRIESTKFLVELMSKMKKKPEVFISGSAVGYYGTSDEKIFTENTVEPGNDFLADVVVEWENTAKEAEKLDIRTVFARFGVILGMDGGALPLMALPTKLYFGGRIGNGNQWTSWVHIQDAVDLIIYVINKKSIQGALNVTAPNPLRNQEFNQILSKSLKRPYWFPTPGAIIRIATGEMSQLVLKGQYVLPKKALNEGFQFTYPTLELALHQCFQRVKKN</sequence>
<dbReference type="AlphaFoldDB" id="A0A916S8P2"/>
<gene>
    <name evidence="4" type="ORF">GCM10008025_34850</name>
</gene>
<dbReference type="Proteomes" id="UP000613512">
    <property type="component" value="Unassembled WGS sequence"/>
</dbReference>
<dbReference type="Gene3D" id="3.40.50.720">
    <property type="entry name" value="NAD(P)-binding Rossmann-like Domain"/>
    <property type="match status" value="1"/>
</dbReference>
<dbReference type="PANTHER" id="PTHR11092:SF0">
    <property type="entry name" value="EPIMERASE FAMILY PROTEIN SDR39U1"/>
    <property type="match status" value="1"/>
</dbReference>
<keyword evidence="5" id="KW-1185">Reference proteome</keyword>
<evidence type="ECO:0000313" key="4">
    <source>
        <dbReference type="EMBL" id="GGA89248.1"/>
    </source>
</evidence>
<evidence type="ECO:0000259" key="2">
    <source>
        <dbReference type="Pfam" id="PF01370"/>
    </source>
</evidence>
<dbReference type="InterPro" id="IPR001509">
    <property type="entry name" value="Epimerase_deHydtase"/>
</dbReference>
<reference evidence="4" key="2">
    <citation type="submission" date="2020-09" db="EMBL/GenBank/DDBJ databases">
        <authorList>
            <person name="Sun Q."/>
            <person name="Zhou Y."/>
        </authorList>
    </citation>
    <scope>NUCLEOTIDE SEQUENCE</scope>
    <source>
        <strain evidence="4">CGMCC 1.12408</strain>
    </source>
</reference>
<dbReference type="NCBIfam" id="TIGR01777">
    <property type="entry name" value="yfcH"/>
    <property type="match status" value="1"/>
</dbReference>
<feature type="domain" description="NAD-dependent epimerase/dehydratase" evidence="2">
    <location>
        <begin position="3"/>
        <end position="218"/>
    </location>
</feature>
<dbReference type="InterPro" id="IPR013549">
    <property type="entry name" value="DUF1731"/>
</dbReference>
<dbReference type="Pfam" id="PF01370">
    <property type="entry name" value="Epimerase"/>
    <property type="match status" value="1"/>
</dbReference>
<dbReference type="InterPro" id="IPR010099">
    <property type="entry name" value="SDR39U1"/>
</dbReference>
<evidence type="ECO:0000256" key="1">
    <source>
        <dbReference type="ARBA" id="ARBA00009353"/>
    </source>
</evidence>
<name>A0A916S8P2_9BACI</name>
<dbReference type="EMBL" id="BMEY01000024">
    <property type="protein sequence ID" value="GGA89248.1"/>
    <property type="molecule type" value="Genomic_DNA"/>
</dbReference>
<accession>A0A916S8P2</accession>